<dbReference type="Gene3D" id="3.40.50.300">
    <property type="entry name" value="P-loop containing nucleotide triphosphate hydrolases"/>
    <property type="match status" value="1"/>
</dbReference>
<dbReference type="Pfam" id="PF13476">
    <property type="entry name" value="AAA_23"/>
    <property type="match status" value="1"/>
</dbReference>
<evidence type="ECO:0000313" key="8">
    <source>
        <dbReference type="Proteomes" id="UP000190188"/>
    </source>
</evidence>
<dbReference type="OrthoDB" id="1698838at2"/>
<accession>A0A1T2XAA2</accession>
<feature type="coiled-coil region" evidence="4">
    <location>
        <begin position="238"/>
        <end position="265"/>
    </location>
</feature>
<comment type="subunit">
    <text evidence="2">Heterodimer of SbcC and SbcD.</text>
</comment>
<dbReference type="Proteomes" id="UP000190188">
    <property type="component" value="Unassembled WGS sequence"/>
</dbReference>
<keyword evidence="8" id="KW-1185">Reference proteome</keyword>
<dbReference type="STRING" id="1324314.BVG16_16495"/>
<dbReference type="InterPro" id="IPR038729">
    <property type="entry name" value="Rad50/SbcC_AAA"/>
</dbReference>
<reference evidence="7 8" key="1">
    <citation type="submission" date="2017-01" db="EMBL/GenBank/DDBJ databases">
        <title>Genome analysis of Paenibacillus selenitrireducens ES3-24.</title>
        <authorList>
            <person name="Xu D."/>
            <person name="Yao R."/>
            <person name="Zheng S."/>
        </authorList>
    </citation>
    <scope>NUCLEOTIDE SEQUENCE [LARGE SCALE GENOMIC DNA]</scope>
    <source>
        <strain evidence="7 8">ES3-24</strain>
    </source>
</reference>
<keyword evidence="4" id="KW-0175">Coiled coil</keyword>
<evidence type="ECO:0000313" key="7">
    <source>
        <dbReference type="EMBL" id="OPA76768.1"/>
    </source>
</evidence>
<name>A0A1T2XAA2_9BACL</name>
<feature type="compositionally biased region" description="Low complexity" evidence="5">
    <location>
        <begin position="431"/>
        <end position="440"/>
    </location>
</feature>
<feature type="domain" description="Rad50/SbcC-type AAA" evidence="6">
    <location>
        <begin position="8"/>
        <end position="259"/>
    </location>
</feature>
<comment type="similarity">
    <text evidence="1">Belongs to the SMC family. SbcC subfamily.</text>
</comment>
<feature type="coiled-coil region" evidence="4">
    <location>
        <begin position="297"/>
        <end position="345"/>
    </location>
</feature>
<proteinExistence type="inferred from homology"/>
<dbReference type="InterPro" id="IPR027417">
    <property type="entry name" value="P-loop_NTPase"/>
</dbReference>
<dbReference type="RefSeq" id="WP_078499784.1">
    <property type="nucleotide sequence ID" value="NZ_MSZX01000006.1"/>
</dbReference>
<dbReference type="SUPFAM" id="SSF52540">
    <property type="entry name" value="P-loop containing nucleoside triphosphate hydrolases"/>
    <property type="match status" value="1"/>
</dbReference>
<evidence type="ECO:0000256" key="3">
    <source>
        <dbReference type="ARBA" id="ARBA00013368"/>
    </source>
</evidence>
<dbReference type="Gene3D" id="1.10.287.1490">
    <property type="match status" value="1"/>
</dbReference>
<comment type="caution">
    <text evidence="7">The sequence shown here is derived from an EMBL/GenBank/DDBJ whole genome shotgun (WGS) entry which is preliminary data.</text>
</comment>
<dbReference type="AlphaFoldDB" id="A0A1T2XAA2"/>
<feature type="coiled-coil region" evidence="4">
    <location>
        <begin position="510"/>
        <end position="540"/>
    </location>
</feature>
<organism evidence="7 8">
    <name type="scientific">Paenibacillus selenitireducens</name>
    <dbReference type="NCBI Taxonomy" id="1324314"/>
    <lineage>
        <taxon>Bacteria</taxon>
        <taxon>Bacillati</taxon>
        <taxon>Bacillota</taxon>
        <taxon>Bacilli</taxon>
        <taxon>Bacillales</taxon>
        <taxon>Paenibacillaceae</taxon>
        <taxon>Paenibacillus</taxon>
    </lineage>
</organism>
<evidence type="ECO:0000256" key="2">
    <source>
        <dbReference type="ARBA" id="ARBA00011322"/>
    </source>
</evidence>
<evidence type="ECO:0000256" key="1">
    <source>
        <dbReference type="ARBA" id="ARBA00006930"/>
    </source>
</evidence>
<evidence type="ECO:0000259" key="6">
    <source>
        <dbReference type="Pfam" id="PF13476"/>
    </source>
</evidence>
<dbReference type="PANTHER" id="PTHR32114">
    <property type="entry name" value="ABC TRANSPORTER ABCH.3"/>
    <property type="match status" value="1"/>
</dbReference>
<evidence type="ECO:0000256" key="4">
    <source>
        <dbReference type="SAM" id="Coils"/>
    </source>
</evidence>
<gene>
    <name evidence="7" type="ORF">BVG16_16495</name>
</gene>
<sequence>MKKIILERLTLRNFKGFGEFTFDTRGVNTDAYGDNGTGKTTIFDAFIWLLFGKDSSNKADFEIKGLDAEGKVEQQGLEHGVEGFFIIDGQRRDLRRVFSEKWTKKRGSALSVFSGNTTDYYIDGVPVKAGEYKAEVDSVIKEDLFKLLTSPSFFNEQLKMEQRRKLLLEVCGEITDAEVIHGNKALVKLADILGDRSIENHKKVIAARRSEINKELVKIPVRIDEARRSVPDVSELDEELLEEDIQTIRAQIRNKEDEISRIQNGAEISVKEKGLREIETKQIEIKNKLQTVTLEKVSAKRAAVDQLHREIDQLRRSIEDKQHRVQQNERTIKARKQEADRYKADWTSVNSIEFEDHHDSNCPTCGQSLPAEQIKAAHDKAVADFNLRKSERLTEISAKGKAASEDIRQLEQANAQISVELEQQNETHEGLQQSVSSSESELNELRSGIQDPSANPEYKSLQQKAVGIQQEIGQLQSSSQTTVLAIRESISKLRIDCADLEASKARFDTSKAADKRISELEQQERELAAEFERLEQEQYLMEEFTRTKVAMLETKINSKFRFVRFRLFKEQINGGLEECCDTLSNGVPYGSGLNRAAEMNAGIDIINTLSKHYGFSAPIFIDNAEAVTKLIDTDAQVIRLIVPPTFDSLPAETKEELIKLHGSYEKASDVWKDKNKQLRVETKGKQHEEAI</sequence>
<dbReference type="PANTHER" id="PTHR32114:SF2">
    <property type="entry name" value="ABC TRANSPORTER ABCH.3"/>
    <property type="match status" value="1"/>
</dbReference>
<evidence type="ECO:0000256" key="5">
    <source>
        <dbReference type="SAM" id="MobiDB-lite"/>
    </source>
</evidence>
<protein>
    <recommendedName>
        <fullName evidence="3">Nuclease SbcCD subunit C</fullName>
    </recommendedName>
</protein>
<dbReference type="EMBL" id="MSZX01000006">
    <property type="protein sequence ID" value="OPA76768.1"/>
    <property type="molecule type" value="Genomic_DNA"/>
</dbReference>
<feature type="region of interest" description="Disordered" evidence="5">
    <location>
        <begin position="423"/>
        <end position="456"/>
    </location>
</feature>